<dbReference type="HAMAP" id="MF_01147">
    <property type="entry name" value="Lgt"/>
    <property type="match status" value="1"/>
</dbReference>
<dbReference type="PANTHER" id="PTHR30589">
    <property type="entry name" value="PROLIPOPROTEIN DIACYLGLYCERYL TRANSFERASE"/>
    <property type="match status" value="1"/>
</dbReference>
<dbReference type="GO" id="GO:0042158">
    <property type="term" value="P:lipoprotein biosynthetic process"/>
    <property type="evidence" value="ECO:0007669"/>
    <property type="project" value="UniProtKB-UniRule"/>
</dbReference>
<evidence type="ECO:0000313" key="8">
    <source>
        <dbReference type="EMBL" id="SHE78115.1"/>
    </source>
</evidence>
<feature type="transmembrane region" description="Helical" evidence="7">
    <location>
        <begin position="19"/>
        <end position="37"/>
    </location>
</feature>
<feature type="transmembrane region" description="Helical" evidence="7">
    <location>
        <begin position="122"/>
        <end position="143"/>
    </location>
</feature>
<keyword evidence="8" id="KW-0449">Lipoprotein</keyword>
<dbReference type="UniPathway" id="UPA00664"/>
<dbReference type="NCBIfam" id="TIGR00544">
    <property type="entry name" value="lgt"/>
    <property type="match status" value="1"/>
</dbReference>
<organism evidence="8 9">
    <name type="scientific">Desulfacinum infernum DSM 9756</name>
    <dbReference type="NCBI Taxonomy" id="1121391"/>
    <lineage>
        <taxon>Bacteria</taxon>
        <taxon>Pseudomonadati</taxon>
        <taxon>Thermodesulfobacteriota</taxon>
        <taxon>Syntrophobacteria</taxon>
        <taxon>Syntrophobacterales</taxon>
        <taxon>Syntrophobacteraceae</taxon>
        <taxon>Desulfacinum</taxon>
    </lineage>
</organism>
<sequence>MIPYPQIDPEIVAVGPLRIRWYGLMYVLGFLAAYVLVPRQPKARRIGLSREVVPDLIFFLAVGLVAGARLGYLLFYQAHNWAFYLEHPLEIIATWHGGMSFHGGLVGTVLAGWIFCRRRGLLFSAVADCVVVTAPIGLGLGRIGNFINGELFGRPTQVPWAMVFPGGGAVPRHPSQLYEALFEGLVLFVILWVLSRKDRWDGFLVAAFLFFYGLFRFFLEYFREPDPQLGYVLATLTMGQLLCLGMMAIAAGLYAYGTRRYAVE</sequence>
<feature type="transmembrane region" description="Helical" evidence="7">
    <location>
        <begin position="202"/>
        <end position="219"/>
    </location>
</feature>
<accession>A0A1M4WAB9</accession>
<feature type="transmembrane region" description="Helical" evidence="7">
    <location>
        <begin position="177"/>
        <end position="195"/>
    </location>
</feature>
<keyword evidence="6 7" id="KW-0472">Membrane</keyword>
<evidence type="ECO:0000256" key="1">
    <source>
        <dbReference type="ARBA" id="ARBA00007150"/>
    </source>
</evidence>
<comment type="similarity">
    <text evidence="1 7">Belongs to the Lgt family.</text>
</comment>
<evidence type="ECO:0000256" key="7">
    <source>
        <dbReference type="HAMAP-Rule" id="MF_01147"/>
    </source>
</evidence>
<keyword evidence="4 7" id="KW-0812">Transmembrane</keyword>
<comment type="function">
    <text evidence="7">Catalyzes the transfer of the diacylglyceryl group from phosphatidylglycerol to the sulfhydryl group of the N-terminal cysteine of a prolipoprotein, the first step in the formation of mature lipoproteins.</text>
</comment>
<evidence type="ECO:0000256" key="3">
    <source>
        <dbReference type="ARBA" id="ARBA00022679"/>
    </source>
</evidence>
<feature type="binding site" evidence="7">
    <location>
        <position position="142"/>
    </location>
    <ligand>
        <name>a 1,2-diacyl-sn-glycero-3-phospho-(1'-sn-glycerol)</name>
        <dbReference type="ChEBI" id="CHEBI:64716"/>
    </ligand>
</feature>
<dbReference type="PROSITE" id="PS01311">
    <property type="entry name" value="LGT"/>
    <property type="match status" value="1"/>
</dbReference>
<keyword evidence="5 7" id="KW-1133">Transmembrane helix</keyword>
<dbReference type="STRING" id="1121391.SAMN02745206_00819"/>
<dbReference type="RefSeq" id="WP_143156343.1">
    <property type="nucleotide sequence ID" value="NZ_FQVB01000007.1"/>
</dbReference>
<reference evidence="9" key="1">
    <citation type="submission" date="2016-11" db="EMBL/GenBank/DDBJ databases">
        <authorList>
            <person name="Varghese N."/>
            <person name="Submissions S."/>
        </authorList>
    </citation>
    <scope>NUCLEOTIDE SEQUENCE [LARGE SCALE GENOMIC DNA]</scope>
    <source>
        <strain evidence="9">DSM 9756</strain>
    </source>
</reference>
<dbReference type="EMBL" id="FQVB01000007">
    <property type="protein sequence ID" value="SHE78115.1"/>
    <property type="molecule type" value="Genomic_DNA"/>
</dbReference>
<evidence type="ECO:0000256" key="5">
    <source>
        <dbReference type="ARBA" id="ARBA00022989"/>
    </source>
</evidence>
<protein>
    <recommendedName>
        <fullName evidence="7">Phosphatidylglycerol--prolipoprotein diacylglyceryl transferase</fullName>
        <ecNumber evidence="7">2.5.1.145</ecNumber>
    </recommendedName>
</protein>
<dbReference type="GO" id="GO:0005886">
    <property type="term" value="C:plasma membrane"/>
    <property type="evidence" value="ECO:0007669"/>
    <property type="project" value="UniProtKB-SubCell"/>
</dbReference>
<comment type="pathway">
    <text evidence="7">Protein modification; lipoprotein biosynthesis (diacylglyceryl transfer).</text>
</comment>
<dbReference type="Pfam" id="PF01790">
    <property type="entry name" value="LGT"/>
    <property type="match status" value="1"/>
</dbReference>
<proteinExistence type="inferred from homology"/>
<dbReference type="PANTHER" id="PTHR30589:SF0">
    <property type="entry name" value="PHOSPHATIDYLGLYCEROL--PROLIPOPROTEIN DIACYLGLYCERYL TRANSFERASE"/>
    <property type="match status" value="1"/>
</dbReference>
<comment type="subcellular location">
    <subcellularLocation>
        <location evidence="7">Cell membrane</location>
        <topology evidence="7">Multi-pass membrane protein</topology>
    </subcellularLocation>
</comment>
<evidence type="ECO:0000256" key="6">
    <source>
        <dbReference type="ARBA" id="ARBA00023136"/>
    </source>
</evidence>
<dbReference type="EC" id="2.5.1.145" evidence="7"/>
<evidence type="ECO:0000313" key="9">
    <source>
        <dbReference type="Proteomes" id="UP000184076"/>
    </source>
</evidence>
<evidence type="ECO:0000256" key="4">
    <source>
        <dbReference type="ARBA" id="ARBA00022692"/>
    </source>
</evidence>
<keyword evidence="3 7" id="KW-0808">Transferase</keyword>
<dbReference type="Proteomes" id="UP000184076">
    <property type="component" value="Unassembled WGS sequence"/>
</dbReference>
<feature type="transmembrane region" description="Helical" evidence="7">
    <location>
        <begin position="231"/>
        <end position="256"/>
    </location>
</feature>
<name>A0A1M4WAB9_9BACT</name>
<keyword evidence="2 7" id="KW-1003">Cell membrane</keyword>
<dbReference type="AlphaFoldDB" id="A0A1M4WAB9"/>
<keyword evidence="9" id="KW-1185">Reference proteome</keyword>
<gene>
    <name evidence="7" type="primary">lgt</name>
    <name evidence="8" type="ORF">SAMN02745206_00819</name>
</gene>
<evidence type="ECO:0000256" key="2">
    <source>
        <dbReference type="ARBA" id="ARBA00022475"/>
    </source>
</evidence>
<feature type="transmembrane region" description="Helical" evidence="7">
    <location>
        <begin position="95"/>
        <end position="115"/>
    </location>
</feature>
<dbReference type="InterPro" id="IPR001640">
    <property type="entry name" value="Lgt"/>
</dbReference>
<feature type="transmembrane region" description="Helical" evidence="7">
    <location>
        <begin position="57"/>
        <end position="75"/>
    </location>
</feature>
<dbReference type="GO" id="GO:0008961">
    <property type="term" value="F:phosphatidylglycerol-prolipoprotein diacylglyceryl transferase activity"/>
    <property type="evidence" value="ECO:0007669"/>
    <property type="project" value="UniProtKB-UniRule"/>
</dbReference>
<dbReference type="OrthoDB" id="871140at2"/>
<comment type="catalytic activity">
    <reaction evidence="7">
        <text>L-cysteinyl-[prolipoprotein] + a 1,2-diacyl-sn-glycero-3-phospho-(1'-sn-glycerol) = an S-1,2-diacyl-sn-glyceryl-L-cysteinyl-[prolipoprotein] + sn-glycerol 1-phosphate + H(+)</text>
        <dbReference type="Rhea" id="RHEA:56712"/>
        <dbReference type="Rhea" id="RHEA-COMP:14679"/>
        <dbReference type="Rhea" id="RHEA-COMP:14680"/>
        <dbReference type="ChEBI" id="CHEBI:15378"/>
        <dbReference type="ChEBI" id="CHEBI:29950"/>
        <dbReference type="ChEBI" id="CHEBI:57685"/>
        <dbReference type="ChEBI" id="CHEBI:64716"/>
        <dbReference type="ChEBI" id="CHEBI:140658"/>
        <dbReference type="EC" id="2.5.1.145"/>
    </reaction>
</comment>